<gene>
    <name evidence="1" type="ORF">TBRA_LOCUS917</name>
</gene>
<evidence type="ECO:0000313" key="1">
    <source>
        <dbReference type="EMBL" id="CAB0028780.1"/>
    </source>
</evidence>
<keyword evidence="2" id="KW-1185">Reference proteome</keyword>
<proteinExistence type="predicted"/>
<protein>
    <submittedName>
        <fullName evidence="1">Uncharacterized protein</fullName>
    </submittedName>
</protein>
<name>A0A6H5HYX0_9HYME</name>
<evidence type="ECO:0000313" key="2">
    <source>
        <dbReference type="Proteomes" id="UP000479190"/>
    </source>
</evidence>
<dbReference type="Proteomes" id="UP000479190">
    <property type="component" value="Unassembled WGS sequence"/>
</dbReference>
<dbReference type="EMBL" id="CADCXV010000191">
    <property type="protein sequence ID" value="CAB0028780.1"/>
    <property type="molecule type" value="Genomic_DNA"/>
</dbReference>
<dbReference type="AlphaFoldDB" id="A0A6H5HYX0"/>
<dbReference type="OrthoDB" id="415068at2759"/>
<sequence length="654" mass="74122">MDEKKASGSRLRALYWLMGDVASSRSLENKILIYKSILKPVWLYGCQLWGRAANSSIQMIERFQAKVLRCIVDAPWYVPNEVLRRDLSIPLVREEIDGLIKKYTNKLEQHTSNPLASVLSRPPLRAIIRRIRGGRQRSEIPQGSRTLHAPSMVNKMKWADSKLLCSHISFIHRNKNELGSGRFSRGTRCITVVFPNGRPRAPSVTLLCRKRPWYISRKISALATASSDQSCIRRSSRQNLQKKLFDSCSKIKLILRISFFLSDKGLFTCWRVQCPTAAAASATTTLTKLADAHNFCIQRCVSMSSSRTVVQCIACIPFRNKAAWHHELNCSTEATAWLLRSATIVLGARGLFVLEGFNGAGGGRSREHTPCARTRIAQNILKSYGALQQSRCVPILYSCARAKSLARARREKAKYRIVQPKKITLRYRTKTTTTTGGKRSCEIVTRDAALHTFTWMIPACVTLDDIRAETQTCSKKCASLSSLSRGIFSFKGCTYSQAHNHYRNYCTIEAMHKKKSWSKYRLSSLLSSYYIASVGYSGLLPQWMQQSSMPAAVRMMYQGARGALLNIYIYERRLASGGHGQFASHAPTRVRAAQLELCGNDLATAFLHQAALRDLTLRLSVRRSRLYRRLSHEMQFYRLRKQSDAHRLAWPFEN</sequence>
<accession>A0A6H5HYX0</accession>
<reference evidence="1 2" key="1">
    <citation type="submission" date="2020-02" db="EMBL/GenBank/DDBJ databases">
        <authorList>
            <person name="Ferguson B K."/>
        </authorList>
    </citation>
    <scope>NUCLEOTIDE SEQUENCE [LARGE SCALE GENOMIC DNA]</scope>
</reference>
<organism evidence="1 2">
    <name type="scientific">Trichogramma brassicae</name>
    <dbReference type="NCBI Taxonomy" id="86971"/>
    <lineage>
        <taxon>Eukaryota</taxon>
        <taxon>Metazoa</taxon>
        <taxon>Ecdysozoa</taxon>
        <taxon>Arthropoda</taxon>
        <taxon>Hexapoda</taxon>
        <taxon>Insecta</taxon>
        <taxon>Pterygota</taxon>
        <taxon>Neoptera</taxon>
        <taxon>Endopterygota</taxon>
        <taxon>Hymenoptera</taxon>
        <taxon>Apocrita</taxon>
        <taxon>Proctotrupomorpha</taxon>
        <taxon>Chalcidoidea</taxon>
        <taxon>Trichogrammatidae</taxon>
        <taxon>Trichogramma</taxon>
    </lineage>
</organism>